<dbReference type="EMBL" id="JALBCA010000011">
    <property type="protein sequence ID" value="KAI2391600.1"/>
    <property type="molecule type" value="Genomic_DNA"/>
</dbReference>
<evidence type="ECO:0000313" key="1">
    <source>
        <dbReference type="EMBL" id="KAI2391600.1"/>
    </source>
</evidence>
<comment type="caution">
    <text evidence="1">The sequence shown here is derived from an EMBL/GenBank/DDBJ whole genome shotgun (WGS) entry which is preliminary data.</text>
</comment>
<accession>A0ACB8V3I5</accession>
<sequence length="455" mass="50447">MSTFQLMIQAKLQQLREEGNAKNKSAAPDIPSTAKRPRSAEPPDIPHVPAKQAKKIEPAQAPIEQAEPVEEIVAIKAQSPEEEVPSETEAVKAKPEPAESTSVSESETPPTCTCAISNNCKLAAKNGVRDCRVLAPIPKTKRPKTTNAAPARALSTKQQARVQRTMNDMLQILNVFKQSKIRPSANLFQQMRHCVQQLPFLEIPPSSHTLLKSKFLDPNTGFPAIVNSDAVPWDIKLDIKVLQLRWEKGDLDTSLDRGLITKSAKTISRSFDPTYKFRVSCSYIGEGSLSNGQWFPWQLAASRDGAHGEIEAGVCGYPSLGAVSVILSSGYADTDEGDIIYYFGTQGKNGEASQSTTFLLQSAKNKTPLRVLRSSRLPNINKYRPVEGLRYDGLYIIESEELMDEPNMLYQFKLKRLPGQTPIRYAGPSKKPNQKEVDEYRTMQKFTSVSRKKAT</sequence>
<proteinExistence type="predicted"/>
<organism evidence="1">
    <name type="scientific">Ophidiomyces ophidiicola</name>
    <dbReference type="NCBI Taxonomy" id="1387563"/>
    <lineage>
        <taxon>Eukaryota</taxon>
        <taxon>Fungi</taxon>
        <taxon>Dikarya</taxon>
        <taxon>Ascomycota</taxon>
        <taxon>Pezizomycotina</taxon>
        <taxon>Eurotiomycetes</taxon>
        <taxon>Eurotiomycetidae</taxon>
        <taxon>Onygenales</taxon>
        <taxon>Onygenaceae</taxon>
        <taxon>Ophidiomyces</taxon>
    </lineage>
</organism>
<reference evidence="1" key="1">
    <citation type="journal article" date="2022" name="bioRxiv">
        <title>Population genetic analysis of Ophidiomyces ophidiicola, the causative agent of snake fungal disease, indicates recent introductions to the USA.</title>
        <authorList>
            <person name="Ladner J.T."/>
            <person name="Palmer J.M."/>
            <person name="Ettinger C.L."/>
            <person name="Stajich J.E."/>
            <person name="Farrell T.M."/>
            <person name="Glorioso B.M."/>
            <person name="Lawson B."/>
            <person name="Price S.J."/>
            <person name="Stengle A.G."/>
            <person name="Grear D.A."/>
            <person name="Lorch J.M."/>
        </authorList>
    </citation>
    <scope>NUCLEOTIDE SEQUENCE</scope>
    <source>
        <strain evidence="1">NWHC 24266-5</strain>
    </source>
</reference>
<protein>
    <submittedName>
        <fullName evidence="1">Uncharacterized protein</fullName>
    </submittedName>
</protein>
<name>A0ACB8V3I5_9EURO</name>
<gene>
    <name evidence="1" type="ORF">LOY88_001124</name>
</gene>